<dbReference type="SUPFAM" id="SSF116734">
    <property type="entry name" value="DNA methylase specificity domain"/>
    <property type="match status" value="2"/>
</dbReference>
<evidence type="ECO:0000259" key="4">
    <source>
        <dbReference type="Pfam" id="PF01420"/>
    </source>
</evidence>
<evidence type="ECO:0000256" key="1">
    <source>
        <dbReference type="ARBA" id="ARBA00010923"/>
    </source>
</evidence>
<dbReference type="PANTHER" id="PTHR30408">
    <property type="entry name" value="TYPE-1 RESTRICTION ENZYME ECOKI SPECIFICITY PROTEIN"/>
    <property type="match status" value="1"/>
</dbReference>
<feature type="domain" description="Type I restriction modification DNA specificity" evidence="4">
    <location>
        <begin position="256"/>
        <end position="404"/>
    </location>
</feature>
<dbReference type="Proteomes" id="UP000254107">
    <property type="component" value="Unassembled WGS sequence"/>
</dbReference>
<dbReference type="GO" id="GO:0009307">
    <property type="term" value="P:DNA restriction-modification system"/>
    <property type="evidence" value="ECO:0007669"/>
    <property type="project" value="UniProtKB-KW"/>
</dbReference>
<gene>
    <name evidence="5" type="ORF">NCTC7911_01040</name>
</gene>
<keyword evidence="2" id="KW-0680">Restriction system</keyword>
<dbReference type="InterPro" id="IPR000055">
    <property type="entry name" value="Restrct_endonuc_typeI_TRD"/>
</dbReference>
<dbReference type="AlphaFoldDB" id="A0A378QGJ3"/>
<dbReference type="Pfam" id="PF01420">
    <property type="entry name" value="Methylase_S"/>
    <property type="match status" value="2"/>
</dbReference>
<feature type="domain" description="Type I restriction modification DNA specificity" evidence="4">
    <location>
        <begin position="3"/>
        <end position="182"/>
    </location>
</feature>
<evidence type="ECO:0000313" key="5">
    <source>
        <dbReference type="EMBL" id="STY99662.1"/>
    </source>
</evidence>
<dbReference type="CDD" id="cd17244">
    <property type="entry name" value="RMtype1_S_Apa101655I-TRD2-CR2_like"/>
    <property type="match status" value="1"/>
</dbReference>
<dbReference type="GeneID" id="302269664"/>
<sequence>MSKLSDFISIKHGFAFKGEFITTEENANCLITPVNFSIGGGFKSDKFKYYTGEIPEKYILQPNDLIVTMTDLSKQADTLGYPALVPNISGKKMLHNQRIGLVEFLNNELDKEYLYFLMRTKEYRHQILSTATGATVHHTSPSKILDFEFEKPDLQTQKLIAQYLMILEEKIQLNTQINQTLEAIAQAIFKSWFVDFDPVRAKAQALSEGKSEREANLSAMAVISGKMIEDLSQTEYQELWEIAEAFPSEFGDEGLPIDWKFNQADNLFEVGIGKTPPRKETEWFSDNANDMEWISIKDMGNQGMFITESGEYLKAEAVDKFNIKKIPKNTVILSFKLTVGRVSITTKETTTNEAIAHFKIPSPSKLSSEFLYCYLKNFDFNNLGSTSSIATAVNSKMIKEMEILEPSDLVVKHFNEYIEGIFNKLRENIIQNNNLAKIRDELLPKLLSGEIDCVQF</sequence>
<dbReference type="InterPro" id="IPR052021">
    <property type="entry name" value="Type-I_RS_S_subunit"/>
</dbReference>
<protein>
    <submittedName>
        <fullName evidence="5">EcoKI restriction-modification system protein HsdS</fullName>
    </submittedName>
</protein>
<dbReference type="RefSeq" id="WP_115247445.1">
    <property type="nucleotide sequence ID" value="NZ_UGQC01000001.1"/>
</dbReference>
<dbReference type="EMBL" id="UGQC01000001">
    <property type="protein sequence ID" value="STY99662.1"/>
    <property type="molecule type" value="Genomic_DNA"/>
</dbReference>
<organism evidence="5 6">
    <name type="scientific">Moraxella lacunata</name>
    <dbReference type="NCBI Taxonomy" id="477"/>
    <lineage>
        <taxon>Bacteria</taxon>
        <taxon>Pseudomonadati</taxon>
        <taxon>Pseudomonadota</taxon>
        <taxon>Gammaproteobacteria</taxon>
        <taxon>Moraxellales</taxon>
        <taxon>Moraxellaceae</taxon>
        <taxon>Moraxella</taxon>
    </lineage>
</organism>
<dbReference type="PANTHER" id="PTHR30408:SF13">
    <property type="entry name" value="TYPE I RESTRICTION ENZYME HINDI SPECIFICITY SUBUNIT"/>
    <property type="match status" value="1"/>
</dbReference>
<dbReference type="GO" id="GO:0003677">
    <property type="term" value="F:DNA binding"/>
    <property type="evidence" value="ECO:0007669"/>
    <property type="project" value="UniProtKB-KW"/>
</dbReference>
<name>A0A378QGJ3_MORLA</name>
<keyword evidence="6" id="KW-1185">Reference proteome</keyword>
<evidence type="ECO:0000256" key="3">
    <source>
        <dbReference type="ARBA" id="ARBA00023125"/>
    </source>
</evidence>
<accession>A0A378QGJ3</accession>
<proteinExistence type="inferred from homology"/>
<dbReference type="Gene3D" id="3.90.220.20">
    <property type="entry name" value="DNA methylase specificity domains"/>
    <property type="match status" value="2"/>
</dbReference>
<dbReference type="REBASE" id="405041">
    <property type="entry name" value="S.Mla7911I"/>
</dbReference>
<evidence type="ECO:0000256" key="2">
    <source>
        <dbReference type="ARBA" id="ARBA00022747"/>
    </source>
</evidence>
<reference evidence="5 6" key="1">
    <citation type="submission" date="2018-06" db="EMBL/GenBank/DDBJ databases">
        <authorList>
            <consortium name="Pathogen Informatics"/>
            <person name="Doyle S."/>
        </authorList>
    </citation>
    <scope>NUCLEOTIDE SEQUENCE [LARGE SCALE GENOMIC DNA]</scope>
    <source>
        <strain evidence="5 6">NCTC7911</strain>
    </source>
</reference>
<dbReference type="InterPro" id="IPR044946">
    <property type="entry name" value="Restrct_endonuc_typeI_TRD_sf"/>
</dbReference>
<dbReference type="CDD" id="cd17278">
    <property type="entry name" value="RMtype1_S_LdeBORF1052P-TRD2-CR2"/>
    <property type="match status" value="1"/>
</dbReference>
<comment type="similarity">
    <text evidence="1">Belongs to the type-I restriction system S methylase family.</text>
</comment>
<keyword evidence="3" id="KW-0238">DNA-binding</keyword>
<evidence type="ECO:0000313" key="6">
    <source>
        <dbReference type="Proteomes" id="UP000254107"/>
    </source>
</evidence>